<evidence type="ECO:0000313" key="1">
    <source>
        <dbReference type="EMBL" id="JAC63462.1"/>
    </source>
</evidence>
<protein>
    <submittedName>
        <fullName evidence="1">Uncharacterized protein</fullName>
    </submittedName>
</protein>
<dbReference type="AlphaFoldDB" id="A0A061QS13"/>
<dbReference type="EMBL" id="GBEZ01023425">
    <property type="protein sequence ID" value="JAC63462.1"/>
    <property type="molecule type" value="Transcribed_RNA"/>
</dbReference>
<name>A0A061QS13_9CHLO</name>
<gene>
    <name evidence="1" type="ORF">TSPGSL018_20609</name>
</gene>
<feature type="non-terminal residue" evidence="1">
    <location>
        <position position="1"/>
    </location>
</feature>
<reference evidence="1" key="1">
    <citation type="submission" date="2014-05" db="EMBL/GenBank/DDBJ databases">
        <title>The transcriptome of the halophilic microalga Tetraselmis sp. GSL018 isolated from the Great Salt Lake, Utah.</title>
        <authorList>
            <person name="Jinkerson R.E."/>
            <person name="D'Adamo S."/>
            <person name="Posewitz M.C."/>
        </authorList>
    </citation>
    <scope>NUCLEOTIDE SEQUENCE</scope>
    <source>
        <strain evidence="1">GSL018</strain>
    </source>
</reference>
<proteinExistence type="predicted"/>
<organism evidence="1">
    <name type="scientific">Tetraselmis sp. GSL018</name>
    <dbReference type="NCBI Taxonomy" id="582737"/>
    <lineage>
        <taxon>Eukaryota</taxon>
        <taxon>Viridiplantae</taxon>
        <taxon>Chlorophyta</taxon>
        <taxon>core chlorophytes</taxon>
        <taxon>Chlorodendrophyceae</taxon>
        <taxon>Chlorodendrales</taxon>
        <taxon>Chlorodendraceae</taxon>
        <taxon>Tetraselmis</taxon>
    </lineage>
</organism>
<accession>A0A061QS13</accession>
<sequence length="56" mass="5548">VTLRGAAAAGGRPALSAAARACRRREISAGEKSCSPLSEDGASAAECMARGQAAQM</sequence>